<evidence type="ECO:0000313" key="2">
    <source>
        <dbReference type="EMBL" id="KIM23552.1"/>
    </source>
</evidence>
<dbReference type="AlphaFoldDB" id="A0A0C2X291"/>
<evidence type="ECO:0000256" key="1">
    <source>
        <dbReference type="SAM" id="MobiDB-lite"/>
    </source>
</evidence>
<name>A0A0C2X291_SERVB</name>
<accession>A0A0C2X291</accession>
<evidence type="ECO:0000313" key="3">
    <source>
        <dbReference type="Proteomes" id="UP000054097"/>
    </source>
</evidence>
<protein>
    <submittedName>
        <fullName evidence="2">Uncharacterized protein</fullName>
    </submittedName>
</protein>
<gene>
    <name evidence="2" type="ORF">M408DRAFT_11472</name>
</gene>
<keyword evidence="3" id="KW-1185">Reference proteome</keyword>
<feature type="compositionally biased region" description="Polar residues" evidence="1">
    <location>
        <begin position="122"/>
        <end position="135"/>
    </location>
</feature>
<dbReference type="Proteomes" id="UP000054097">
    <property type="component" value="Unassembled WGS sequence"/>
</dbReference>
<reference evidence="3" key="2">
    <citation type="submission" date="2015-01" db="EMBL/GenBank/DDBJ databases">
        <title>Evolutionary Origins and Diversification of the Mycorrhizal Mutualists.</title>
        <authorList>
            <consortium name="DOE Joint Genome Institute"/>
            <consortium name="Mycorrhizal Genomics Consortium"/>
            <person name="Kohler A."/>
            <person name="Kuo A."/>
            <person name="Nagy L.G."/>
            <person name="Floudas D."/>
            <person name="Copeland A."/>
            <person name="Barry K.W."/>
            <person name="Cichocki N."/>
            <person name="Veneault-Fourrey C."/>
            <person name="LaButti K."/>
            <person name="Lindquist E.A."/>
            <person name="Lipzen A."/>
            <person name="Lundell T."/>
            <person name="Morin E."/>
            <person name="Murat C."/>
            <person name="Riley R."/>
            <person name="Ohm R."/>
            <person name="Sun H."/>
            <person name="Tunlid A."/>
            <person name="Henrissat B."/>
            <person name="Grigoriev I.V."/>
            <person name="Hibbett D.S."/>
            <person name="Martin F."/>
        </authorList>
    </citation>
    <scope>NUCLEOTIDE SEQUENCE [LARGE SCALE GENOMIC DNA]</scope>
    <source>
        <strain evidence="3">MAFF 305830</strain>
    </source>
</reference>
<dbReference type="HOGENOM" id="CLU_1595573_0_0_1"/>
<organism evidence="2 3">
    <name type="scientific">Serendipita vermifera MAFF 305830</name>
    <dbReference type="NCBI Taxonomy" id="933852"/>
    <lineage>
        <taxon>Eukaryota</taxon>
        <taxon>Fungi</taxon>
        <taxon>Dikarya</taxon>
        <taxon>Basidiomycota</taxon>
        <taxon>Agaricomycotina</taxon>
        <taxon>Agaricomycetes</taxon>
        <taxon>Sebacinales</taxon>
        <taxon>Serendipitaceae</taxon>
        <taxon>Serendipita</taxon>
    </lineage>
</organism>
<reference evidence="2 3" key="1">
    <citation type="submission" date="2014-04" db="EMBL/GenBank/DDBJ databases">
        <authorList>
            <consortium name="DOE Joint Genome Institute"/>
            <person name="Kuo A."/>
            <person name="Zuccaro A."/>
            <person name="Kohler A."/>
            <person name="Nagy L.G."/>
            <person name="Floudas D."/>
            <person name="Copeland A."/>
            <person name="Barry K.W."/>
            <person name="Cichocki N."/>
            <person name="Veneault-Fourrey C."/>
            <person name="LaButti K."/>
            <person name="Lindquist E.A."/>
            <person name="Lipzen A."/>
            <person name="Lundell T."/>
            <person name="Morin E."/>
            <person name="Murat C."/>
            <person name="Sun H."/>
            <person name="Tunlid A."/>
            <person name="Henrissat B."/>
            <person name="Grigoriev I.V."/>
            <person name="Hibbett D.S."/>
            <person name="Martin F."/>
            <person name="Nordberg H.P."/>
            <person name="Cantor M.N."/>
            <person name="Hua S.X."/>
        </authorList>
    </citation>
    <scope>NUCLEOTIDE SEQUENCE [LARGE SCALE GENOMIC DNA]</scope>
    <source>
        <strain evidence="2 3">MAFF 305830</strain>
    </source>
</reference>
<sequence>MGPEHAWSMAQGMRGLEVSGAARRQTKIQVSRGFLRVIVTKMITAIIINEAEIATRAHDLSNAGGTYWGRTGRVGSWRPQTVQIPFRYNGIVCHLIPFLPYSTPQGSSFRYLRLPEYSPNLPNTTVPTTDLSSASGPKPHNPTFNPNQSSIVGTSSNIDRRKHATEQ</sequence>
<proteinExistence type="predicted"/>
<dbReference type="EMBL" id="KN824335">
    <property type="protein sequence ID" value="KIM23552.1"/>
    <property type="molecule type" value="Genomic_DNA"/>
</dbReference>
<feature type="compositionally biased region" description="Polar residues" evidence="1">
    <location>
        <begin position="142"/>
        <end position="157"/>
    </location>
</feature>
<feature type="region of interest" description="Disordered" evidence="1">
    <location>
        <begin position="122"/>
        <end position="167"/>
    </location>
</feature>